<dbReference type="SUPFAM" id="SSF143243">
    <property type="entry name" value="Nqo5-like"/>
    <property type="match status" value="1"/>
</dbReference>
<dbReference type="RefSeq" id="WP_108673998.1">
    <property type="nucleotide sequence ID" value="NZ_CP025628.1"/>
</dbReference>
<dbReference type="NCBIfam" id="NF004730">
    <property type="entry name" value="PRK06074.1-1"/>
    <property type="match status" value="1"/>
</dbReference>
<keyword evidence="3 5" id="KW-0874">Quinone</keyword>
<gene>
    <name evidence="9" type="primary">nqo5</name>
    <name evidence="5" type="synonym">nuoC</name>
    <name evidence="9" type="ORF">CKSOR_00482</name>
</gene>
<keyword evidence="5" id="KW-0472">Membrane</keyword>
<keyword evidence="2 5" id="KW-0813">Transport</keyword>
<accession>A0A3Q8F3S7</accession>
<dbReference type="GO" id="GO:0050136">
    <property type="term" value="F:NADH dehydrogenase (quinone) (non-electrogenic) activity"/>
    <property type="evidence" value="ECO:0007669"/>
    <property type="project" value="UniProtKB-UniRule"/>
</dbReference>
<dbReference type="EC" id="7.1.1.-" evidence="5"/>
<evidence type="ECO:0000256" key="2">
    <source>
        <dbReference type="ARBA" id="ARBA00022448"/>
    </source>
</evidence>
<dbReference type="Pfam" id="PF00329">
    <property type="entry name" value="Complex1_30kDa"/>
    <property type="match status" value="1"/>
</dbReference>
<evidence type="ECO:0000256" key="4">
    <source>
        <dbReference type="ARBA" id="ARBA00023075"/>
    </source>
</evidence>
<dbReference type="PANTHER" id="PTHR10884:SF14">
    <property type="entry name" value="NADH DEHYDROGENASE [UBIQUINONE] IRON-SULFUR PROTEIN 3, MITOCHONDRIAL"/>
    <property type="match status" value="1"/>
</dbReference>
<organism evidence="9 10">
    <name type="scientific">Candidatus Kinetoplastidibacterium kentomonadis</name>
    <dbReference type="NCBI Taxonomy" id="1576550"/>
    <lineage>
        <taxon>Bacteria</taxon>
        <taxon>Pseudomonadati</taxon>
        <taxon>Pseudomonadota</taxon>
        <taxon>Betaproteobacteria</taxon>
        <taxon>Candidatus Kinetoplastidibacterium</taxon>
    </lineage>
</organism>
<dbReference type="KEGG" id="kso:CKSOR_00482"/>
<feature type="domain" description="NADH:ubiquinone oxidoreductase 30kDa subunit" evidence="8">
    <location>
        <begin position="31"/>
        <end position="169"/>
    </location>
</feature>
<dbReference type="Proteomes" id="UP000266796">
    <property type="component" value="Chromosome"/>
</dbReference>
<sequence length="212" mass="24920">MNSLLKLKSILEKNFTKNSTIECKFNEITLNVSENQWLDTCFFLKNHIELNFDVCVDLCVIDYLTWNLESRELDSKELSTNIDNRFSVVIHLLSISNNWRLRVKSSIKDSELPSIESLTTCWPSVGWFEREAFDLFGITFNNHNDLRRILTDYGFIGHPMRKDFPLSGNVEITYDKKAKKVKYQKTNIIPREITPRVVHYDNKLRSNNHGRN</sequence>
<evidence type="ECO:0000313" key="9">
    <source>
        <dbReference type="EMBL" id="AWD32594.1"/>
    </source>
</evidence>
<dbReference type="EMBL" id="CP025628">
    <property type="protein sequence ID" value="AWD32594.1"/>
    <property type="molecule type" value="Genomic_DNA"/>
</dbReference>
<proteinExistence type="inferred from homology"/>
<dbReference type="PANTHER" id="PTHR10884">
    <property type="entry name" value="NADH DEHYDROGENASE UBIQUINONE IRON-SULFUR PROTEIN 3"/>
    <property type="match status" value="1"/>
</dbReference>
<keyword evidence="4 5" id="KW-0830">Ubiquinone</keyword>
<evidence type="ECO:0000259" key="8">
    <source>
        <dbReference type="Pfam" id="PF00329"/>
    </source>
</evidence>
<comment type="catalytic activity">
    <reaction evidence="5 7">
        <text>a quinone + NADH + 5 H(+)(in) = a quinol + NAD(+) + 4 H(+)(out)</text>
        <dbReference type="Rhea" id="RHEA:57888"/>
        <dbReference type="ChEBI" id="CHEBI:15378"/>
        <dbReference type="ChEBI" id="CHEBI:24646"/>
        <dbReference type="ChEBI" id="CHEBI:57540"/>
        <dbReference type="ChEBI" id="CHEBI:57945"/>
        <dbReference type="ChEBI" id="CHEBI:132124"/>
    </reaction>
</comment>
<comment type="similarity">
    <text evidence="1 5 6">Belongs to the complex I 30 kDa subunit family.</text>
</comment>
<keyword evidence="5" id="KW-1003">Cell membrane</keyword>
<comment type="subunit">
    <text evidence="5">NDH-1 is composed of 14 different subunits. Subunits NuoB, C, D, E, F, and G constitute the peripheral sector of the complex.</text>
</comment>
<dbReference type="PROSITE" id="PS00542">
    <property type="entry name" value="COMPLEX1_30K"/>
    <property type="match status" value="1"/>
</dbReference>
<dbReference type="InterPro" id="IPR010218">
    <property type="entry name" value="NADH_DH_suC"/>
</dbReference>
<evidence type="ECO:0000256" key="3">
    <source>
        <dbReference type="ARBA" id="ARBA00022719"/>
    </source>
</evidence>
<keyword evidence="9" id="KW-0560">Oxidoreductase</keyword>
<dbReference type="GO" id="GO:0008137">
    <property type="term" value="F:NADH dehydrogenase (ubiquinone) activity"/>
    <property type="evidence" value="ECO:0007669"/>
    <property type="project" value="InterPro"/>
</dbReference>
<keyword evidence="10" id="KW-1185">Reference proteome</keyword>
<evidence type="ECO:0000256" key="5">
    <source>
        <dbReference type="HAMAP-Rule" id="MF_01357"/>
    </source>
</evidence>
<dbReference type="GO" id="GO:0048038">
    <property type="term" value="F:quinone binding"/>
    <property type="evidence" value="ECO:0007669"/>
    <property type="project" value="UniProtKB-KW"/>
</dbReference>
<evidence type="ECO:0000256" key="6">
    <source>
        <dbReference type="RuleBase" id="RU003456"/>
    </source>
</evidence>
<dbReference type="OrthoDB" id="9803286at2"/>
<evidence type="ECO:0000313" key="10">
    <source>
        <dbReference type="Proteomes" id="UP000266796"/>
    </source>
</evidence>
<dbReference type="GO" id="GO:0005886">
    <property type="term" value="C:plasma membrane"/>
    <property type="evidence" value="ECO:0007669"/>
    <property type="project" value="UniProtKB-SubCell"/>
</dbReference>
<protein>
    <recommendedName>
        <fullName evidence="5">NADH-quinone oxidoreductase subunit C</fullName>
        <ecNumber evidence="5">7.1.1.-</ecNumber>
    </recommendedName>
    <alternativeName>
        <fullName evidence="5">NADH dehydrogenase I subunit C</fullName>
    </alternativeName>
    <alternativeName>
        <fullName evidence="5">NDH-1 subunit C</fullName>
    </alternativeName>
</protein>
<evidence type="ECO:0000256" key="7">
    <source>
        <dbReference type="RuleBase" id="RU003582"/>
    </source>
</evidence>
<name>A0A3Q8F3S7_9PROT</name>
<evidence type="ECO:0000256" key="1">
    <source>
        <dbReference type="ARBA" id="ARBA00007569"/>
    </source>
</evidence>
<dbReference type="InterPro" id="IPR001268">
    <property type="entry name" value="NADH_UbQ_OxRdtase_30kDa_su"/>
</dbReference>
<dbReference type="HAMAP" id="MF_01357">
    <property type="entry name" value="NDH1_NuoC"/>
    <property type="match status" value="1"/>
</dbReference>
<dbReference type="Gene3D" id="3.30.460.80">
    <property type="entry name" value="NADH:ubiquinone oxidoreductase, 30kDa subunit"/>
    <property type="match status" value="1"/>
</dbReference>
<comment type="subcellular location">
    <subcellularLocation>
        <location evidence="5">Cell membrane</location>
        <topology evidence="5">Peripheral membrane protein</topology>
        <orientation evidence="5">Cytoplasmic side</orientation>
    </subcellularLocation>
</comment>
<dbReference type="AlphaFoldDB" id="A0A3Q8F3S7"/>
<keyword evidence="5 6" id="KW-1278">Translocase</keyword>
<reference evidence="9 10" key="1">
    <citation type="journal article" date="2018" name="Parasitology">
        <title>The reduced genome of Candidatus Kinetoplastibacterium sorsogonicusi, the endosymbiont of Kentomonas sorsogonicus (Trypanosomatidae): loss of the haem-synthesis pathway.</title>
        <authorList>
            <person name="Silva F.M."/>
            <person name="Kostygov A.Y."/>
            <person name="Spodareva V.V."/>
            <person name="Butenko A."/>
            <person name="Tossou R."/>
            <person name="Lukes J."/>
            <person name="Yurchenko V."/>
            <person name="Alves J.M.P."/>
        </authorList>
    </citation>
    <scope>NUCLEOTIDE SEQUENCE [LARGE SCALE GENOMIC DNA]</scope>
    <source>
        <strain evidence="9 10">MF-08</strain>
    </source>
</reference>
<dbReference type="InterPro" id="IPR020396">
    <property type="entry name" value="NADH_UbQ_OxRdtase_CS"/>
</dbReference>
<comment type="function">
    <text evidence="5">NDH-1 shuttles electrons from NADH, via FMN and iron-sulfur (Fe-S) centers, to quinones in the respiratory chain. The immediate electron acceptor for the enzyme in this species is believed to be ubiquinone. Couples the redox reaction to proton translocation (for every two electrons transferred, four hydrogen ions are translocated across the cytoplasmic membrane), and thus conserves the redox energy in a proton gradient.</text>
</comment>
<dbReference type="InterPro" id="IPR037232">
    <property type="entry name" value="NADH_quin_OxRdtase_su_C/D-like"/>
</dbReference>
<keyword evidence="5 6" id="KW-0520">NAD</keyword>